<feature type="domain" description="RecJ OB" evidence="8">
    <location>
        <begin position="453"/>
        <end position="556"/>
    </location>
</feature>
<accession>A0ABT1L614</accession>
<dbReference type="Pfam" id="PF02272">
    <property type="entry name" value="DHHA1"/>
    <property type="match status" value="1"/>
</dbReference>
<dbReference type="InterPro" id="IPR004610">
    <property type="entry name" value="RecJ"/>
</dbReference>
<dbReference type="Pfam" id="PF01368">
    <property type="entry name" value="DHH"/>
    <property type="match status" value="1"/>
</dbReference>
<evidence type="ECO:0000259" key="7">
    <source>
        <dbReference type="Pfam" id="PF02272"/>
    </source>
</evidence>
<protein>
    <recommendedName>
        <fullName evidence="2">Single-stranded-DNA-specific exonuclease RecJ</fullName>
    </recommendedName>
</protein>
<dbReference type="Proteomes" id="UP001320768">
    <property type="component" value="Unassembled WGS sequence"/>
</dbReference>
<evidence type="ECO:0000256" key="2">
    <source>
        <dbReference type="ARBA" id="ARBA00019841"/>
    </source>
</evidence>
<evidence type="ECO:0000256" key="4">
    <source>
        <dbReference type="ARBA" id="ARBA00022801"/>
    </source>
</evidence>
<feature type="domain" description="DHHA1" evidence="7">
    <location>
        <begin position="342"/>
        <end position="438"/>
    </location>
</feature>
<dbReference type="EMBL" id="JAKUDN010000002">
    <property type="protein sequence ID" value="MCP8352616.1"/>
    <property type="molecule type" value="Genomic_DNA"/>
</dbReference>
<evidence type="ECO:0000259" key="8">
    <source>
        <dbReference type="Pfam" id="PF17768"/>
    </source>
</evidence>
<dbReference type="Gene3D" id="3.90.1640.30">
    <property type="match status" value="1"/>
</dbReference>
<dbReference type="NCBIfam" id="TIGR00644">
    <property type="entry name" value="recJ"/>
    <property type="match status" value="1"/>
</dbReference>
<evidence type="ECO:0000256" key="5">
    <source>
        <dbReference type="ARBA" id="ARBA00022839"/>
    </source>
</evidence>
<evidence type="ECO:0000313" key="9">
    <source>
        <dbReference type="EMBL" id="MCP8352616.1"/>
    </source>
</evidence>
<sequence>MIKERELVGDPLPGVDSVMDKIYRSRQLSSPVDVNYMLSHLLPYHLLKDIDRACELLYSVYEKKQQVIVIGDYDVDGATATSVMVAGLREMGLEHVNFIIPNRITDGYGLTPKLVDRAKSEGGHLIITVDNGIVSYAGVDHAKREGLEVLITDHHLAGDTLPDAVCVNPNQPGCAFPSKAIAGVGVAFYVLVALRAYFREKGIFEQGPNLLAYLDLVALGTVADCVQLDRNNRTMVANGLSLMRKGKSRFGIQALMGVAKRSPTLIEADDMGFSLAPRLNAAGRLDDMTIGVKCLLAETIKDAKYFALRLDDINKTRRDMQQVMTQEALDYVKGMKHIPSIAVVCQPKWHEGIIGLVASMIKERFHIPSIVLTQDEDKSLMKGSCRSIPGLNIRDVLADYDRMHPSSLTKFGGHAMAAGLTMNASDVDQFRRVVETLCSAAITDEMKNKYLYVDGTLPASHRTIGFAKKLIELGPWGNGFEKPMFYDEFTLVEQYVVGGKHLKVVLSDENNSYDGIVFNIEEGTWPNHRCQRVRVAYHVQVNAFNGKRKLQFLVTDIQTID</sequence>
<dbReference type="GO" id="GO:0004527">
    <property type="term" value="F:exonuclease activity"/>
    <property type="evidence" value="ECO:0007669"/>
    <property type="project" value="UniProtKB-KW"/>
</dbReference>
<organism evidence="9 10">
    <name type="scientific">Candidatus Synchoanobacter obligatus</name>
    <dbReference type="NCBI Taxonomy" id="2919597"/>
    <lineage>
        <taxon>Bacteria</taxon>
        <taxon>Pseudomonadati</taxon>
        <taxon>Pseudomonadota</taxon>
        <taxon>Gammaproteobacteria</taxon>
        <taxon>Candidatus Comchoanobacterales</taxon>
        <taxon>Candidatus Comchoanobacteraceae</taxon>
        <taxon>Candidatus Synchoanobacter</taxon>
    </lineage>
</organism>
<proteinExistence type="inferred from homology"/>
<gene>
    <name evidence="9" type="primary">recJ</name>
    <name evidence="9" type="ORF">MKS91_04875</name>
</gene>
<dbReference type="InterPro" id="IPR003156">
    <property type="entry name" value="DHHA1_dom"/>
</dbReference>
<dbReference type="Pfam" id="PF17768">
    <property type="entry name" value="RecJ_OB"/>
    <property type="match status" value="1"/>
</dbReference>
<dbReference type="InterPro" id="IPR041122">
    <property type="entry name" value="RecJ_OB"/>
</dbReference>
<keyword evidence="5 9" id="KW-0269">Exonuclease</keyword>
<evidence type="ECO:0000313" key="10">
    <source>
        <dbReference type="Proteomes" id="UP001320768"/>
    </source>
</evidence>
<keyword evidence="4" id="KW-0378">Hydrolase</keyword>
<name>A0ABT1L614_9GAMM</name>
<comment type="similarity">
    <text evidence="1">Belongs to the RecJ family.</text>
</comment>
<dbReference type="RefSeq" id="WP_258569721.1">
    <property type="nucleotide sequence ID" value="NZ_JAKUDN010000002.1"/>
</dbReference>
<reference evidence="9 10" key="1">
    <citation type="journal article" date="2022" name="Nat. Microbiol.">
        <title>The microbiome of a bacterivorous marine choanoflagellate contains a resource-demanding obligate bacterial associate.</title>
        <authorList>
            <person name="Needham D.M."/>
            <person name="Poirier C."/>
            <person name="Bachy C."/>
            <person name="George E.E."/>
            <person name="Wilken S."/>
            <person name="Yung C.C.M."/>
            <person name="Limardo A.J."/>
            <person name="Morando M."/>
            <person name="Sudek L."/>
            <person name="Malmstrom R.R."/>
            <person name="Keeling P.J."/>
            <person name="Santoro A.E."/>
            <person name="Worden A.Z."/>
        </authorList>
    </citation>
    <scope>NUCLEOTIDE SEQUENCE [LARGE SCALE GENOMIC DNA]</scope>
    <source>
        <strain evidence="9 10">Comchoano-2</strain>
    </source>
</reference>
<dbReference type="InterPro" id="IPR001667">
    <property type="entry name" value="DDH_dom"/>
</dbReference>
<feature type="domain" description="DDH" evidence="6">
    <location>
        <begin position="66"/>
        <end position="221"/>
    </location>
</feature>
<dbReference type="SUPFAM" id="SSF64182">
    <property type="entry name" value="DHH phosphoesterases"/>
    <property type="match status" value="1"/>
</dbReference>
<keyword evidence="3" id="KW-0540">Nuclease</keyword>
<dbReference type="PANTHER" id="PTHR30255:SF2">
    <property type="entry name" value="SINGLE-STRANDED-DNA-SPECIFIC EXONUCLEASE RECJ"/>
    <property type="match status" value="1"/>
</dbReference>
<evidence type="ECO:0000256" key="3">
    <source>
        <dbReference type="ARBA" id="ARBA00022722"/>
    </source>
</evidence>
<dbReference type="PANTHER" id="PTHR30255">
    <property type="entry name" value="SINGLE-STRANDED-DNA-SPECIFIC EXONUCLEASE RECJ"/>
    <property type="match status" value="1"/>
</dbReference>
<dbReference type="InterPro" id="IPR051673">
    <property type="entry name" value="SSDNA_exonuclease_RecJ"/>
</dbReference>
<evidence type="ECO:0000259" key="6">
    <source>
        <dbReference type="Pfam" id="PF01368"/>
    </source>
</evidence>
<evidence type="ECO:0000256" key="1">
    <source>
        <dbReference type="ARBA" id="ARBA00005915"/>
    </source>
</evidence>
<dbReference type="Gene3D" id="3.10.310.30">
    <property type="match status" value="1"/>
</dbReference>
<keyword evidence="10" id="KW-1185">Reference proteome</keyword>
<comment type="caution">
    <text evidence="9">The sequence shown here is derived from an EMBL/GenBank/DDBJ whole genome shotgun (WGS) entry which is preliminary data.</text>
</comment>
<dbReference type="InterPro" id="IPR038763">
    <property type="entry name" value="DHH_sf"/>
</dbReference>